<feature type="transmembrane region" description="Helical" evidence="1">
    <location>
        <begin position="15"/>
        <end position="41"/>
    </location>
</feature>
<feature type="transmembrane region" description="Helical" evidence="1">
    <location>
        <begin position="169"/>
        <end position="189"/>
    </location>
</feature>
<name>W7D9Z5_9LIST</name>
<gene>
    <name evidence="2" type="ORF">BCAMP_00610</name>
</gene>
<dbReference type="InterPro" id="IPR006938">
    <property type="entry name" value="DUF624"/>
</dbReference>
<dbReference type="RefSeq" id="WP_035312837.1">
    <property type="nucleotide sequence ID" value="NZ_AODH01000002.1"/>
</dbReference>
<feature type="transmembrane region" description="Helical" evidence="1">
    <location>
        <begin position="101"/>
        <end position="125"/>
    </location>
</feature>
<comment type="caution">
    <text evidence="2">The sequence shown here is derived from an EMBL/GenBank/DDBJ whole genome shotgun (WGS) entry which is preliminary data.</text>
</comment>
<keyword evidence="1" id="KW-0812">Transmembrane</keyword>
<dbReference type="STRING" id="1265861.BCAMP_00610"/>
<feature type="transmembrane region" description="Helical" evidence="1">
    <location>
        <begin position="76"/>
        <end position="95"/>
    </location>
</feature>
<evidence type="ECO:0008006" key="4">
    <source>
        <dbReference type="Google" id="ProtNLM"/>
    </source>
</evidence>
<dbReference type="Pfam" id="PF04854">
    <property type="entry name" value="DUF624"/>
    <property type="match status" value="1"/>
</dbReference>
<protein>
    <recommendedName>
        <fullName evidence="4">DUF624 domain-containing protein</fullName>
    </recommendedName>
</protein>
<dbReference type="AlphaFoldDB" id="W7D9Z5"/>
<accession>W7D9Z5</accession>
<reference evidence="2 3" key="1">
    <citation type="submission" date="2012-12" db="EMBL/GenBank/DDBJ databases">
        <title>Novel taxa of Listeriaceae from agricultural environments in the United States.</title>
        <authorList>
            <person name="den Bakker H.C."/>
            <person name="Allred A."/>
            <person name="Warchocki S."/>
            <person name="Wright E.M."/>
            <person name="Burrell A."/>
            <person name="Nightingale K.K."/>
            <person name="Kephart D."/>
            <person name="Wiedmann M."/>
        </authorList>
    </citation>
    <scope>NUCLEOTIDE SEQUENCE [LARGE SCALE GENOMIC DNA]</scope>
    <source>
        <strain evidence="2 3">FSL F6-1037</strain>
    </source>
</reference>
<organism evidence="2 3">
    <name type="scientific">Brochothrix campestris FSL F6-1037</name>
    <dbReference type="NCBI Taxonomy" id="1265861"/>
    <lineage>
        <taxon>Bacteria</taxon>
        <taxon>Bacillati</taxon>
        <taxon>Bacillota</taxon>
        <taxon>Bacilli</taxon>
        <taxon>Bacillales</taxon>
        <taxon>Listeriaceae</taxon>
        <taxon>Brochothrix</taxon>
    </lineage>
</organism>
<keyword evidence="1" id="KW-0472">Membrane</keyword>
<evidence type="ECO:0000313" key="2">
    <source>
        <dbReference type="EMBL" id="EUJ42088.1"/>
    </source>
</evidence>
<dbReference type="OrthoDB" id="1650985at2"/>
<sequence>MIGALLETIFTRCFVIIKLNLFCIALTLIGLIVVGIGPALLTINQLFCEQQWDYKQITWKKTWVLYKQNWPRANQLFFTFAAVGLFIGYSLYLAVQVQGVIFLIIDFILVFVMLALFITYSYAIVLNNRFEISFLNLIKLACITFYSNFFMLIKLIISIGFVLVMTYQFPGLLMFASLALIQIICVFTTKKWIVMIERKIVVEGD</sequence>
<evidence type="ECO:0000256" key="1">
    <source>
        <dbReference type="SAM" id="Phobius"/>
    </source>
</evidence>
<keyword evidence="1" id="KW-1133">Transmembrane helix</keyword>
<proteinExistence type="predicted"/>
<dbReference type="Proteomes" id="UP000019243">
    <property type="component" value="Unassembled WGS sequence"/>
</dbReference>
<keyword evidence="3" id="KW-1185">Reference proteome</keyword>
<evidence type="ECO:0000313" key="3">
    <source>
        <dbReference type="Proteomes" id="UP000019243"/>
    </source>
</evidence>
<dbReference type="EMBL" id="AODH01000002">
    <property type="protein sequence ID" value="EUJ42088.1"/>
    <property type="molecule type" value="Genomic_DNA"/>
</dbReference>
<feature type="transmembrane region" description="Helical" evidence="1">
    <location>
        <begin position="137"/>
        <end position="163"/>
    </location>
</feature>